<sequence>MAKRKPIHDHAAVGEPYNPEGIWSPEITARLVKLWTKDGYSAGAIAEDLSAIAGKPVTRSGVHGKISRMGPTGKGHRKSGSGRLKGAVVEARPEVERRAPPRPIVVQPRVVTLFPEPQRRPIPIAGVPLLELGSFRCRYALTDRSPHLFCGEPTVATRSDPHGSWCEAHRARVFEPRQERTRSAPTKPRGNDRTGIWR</sequence>
<accession>A0A512JNZ2</accession>
<dbReference type="Proteomes" id="UP000321750">
    <property type="component" value="Unassembled WGS sequence"/>
</dbReference>
<feature type="region of interest" description="Disordered" evidence="1">
    <location>
        <begin position="60"/>
        <end position="89"/>
    </location>
</feature>
<dbReference type="OrthoDB" id="8377594at2"/>
<dbReference type="EMBL" id="BJZV01000022">
    <property type="protein sequence ID" value="GEP11677.1"/>
    <property type="molecule type" value="Genomic_DNA"/>
</dbReference>
<evidence type="ECO:0000313" key="3">
    <source>
        <dbReference type="Proteomes" id="UP000321750"/>
    </source>
</evidence>
<feature type="region of interest" description="Disordered" evidence="1">
    <location>
        <begin position="176"/>
        <end position="198"/>
    </location>
</feature>
<dbReference type="InterPro" id="IPR011681">
    <property type="entry name" value="GcrA"/>
</dbReference>
<evidence type="ECO:0000313" key="2">
    <source>
        <dbReference type="EMBL" id="GEP11677.1"/>
    </source>
</evidence>
<reference evidence="2 3" key="1">
    <citation type="submission" date="2019-07" db="EMBL/GenBank/DDBJ databases">
        <title>Whole genome shotgun sequence of Methylobacterium gnaphalii NBRC 107716.</title>
        <authorList>
            <person name="Hosoyama A."/>
            <person name="Uohara A."/>
            <person name="Ohji S."/>
            <person name="Ichikawa N."/>
        </authorList>
    </citation>
    <scope>NUCLEOTIDE SEQUENCE [LARGE SCALE GENOMIC DNA]</scope>
    <source>
        <strain evidence="2 3">NBRC 107716</strain>
    </source>
</reference>
<evidence type="ECO:0000256" key="1">
    <source>
        <dbReference type="SAM" id="MobiDB-lite"/>
    </source>
</evidence>
<gene>
    <name evidence="2" type="ORF">MGN01_35220</name>
</gene>
<protein>
    <recommendedName>
        <fullName evidence="4">GcrA cell cycle regulator</fullName>
    </recommendedName>
</protein>
<dbReference type="RefSeq" id="WP_147048095.1">
    <property type="nucleotide sequence ID" value="NZ_BJZV01000022.1"/>
</dbReference>
<organism evidence="2 3">
    <name type="scientific">Methylobacterium gnaphalii</name>
    <dbReference type="NCBI Taxonomy" id="1010610"/>
    <lineage>
        <taxon>Bacteria</taxon>
        <taxon>Pseudomonadati</taxon>
        <taxon>Pseudomonadota</taxon>
        <taxon>Alphaproteobacteria</taxon>
        <taxon>Hyphomicrobiales</taxon>
        <taxon>Methylobacteriaceae</taxon>
        <taxon>Methylobacterium</taxon>
    </lineage>
</organism>
<proteinExistence type="predicted"/>
<evidence type="ECO:0008006" key="4">
    <source>
        <dbReference type="Google" id="ProtNLM"/>
    </source>
</evidence>
<keyword evidence="3" id="KW-1185">Reference proteome</keyword>
<name>A0A512JNZ2_9HYPH</name>
<comment type="caution">
    <text evidence="2">The sequence shown here is derived from an EMBL/GenBank/DDBJ whole genome shotgun (WGS) entry which is preliminary data.</text>
</comment>
<dbReference type="Pfam" id="PF07750">
    <property type="entry name" value="GcrA"/>
    <property type="match status" value="1"/>
</dbReference>
<dbReference type="AlphaFoldDB" id="A0A512JNZ2"/>